<dbReference type="OrthoDB" id="5295996at2759"/>
<keyword evidence="3" id="KW-1185">Reference proteome</keyword>
<evidence type="ECO:0000313" key="3">
    <source>
        <dbReference type="Proteomes" id="UP000799750"/>
    </source>
</evidence>
<feature type="compositionally biased region" description="Basic and acidic residues" evidence="1">
    <location>
        <begin position="224"/>
        <end position="243"/>
    </location>
</feature>
<gene>
    <name evidence="2" type="ORF">BU16DRAFT_562465</name>
</gene>
<dbReference type="Proteomes" id="UP000799750">
    <property type="component" value="Unassembled WGS sequence"/>
</dbReference>
<accession>A0A6A6QR18</accession>
<name>A0A6A6QR18_9PEZI</name>
<feature type="region of interest" description="Disordered" evidence="1">
    <location>
        <begin position="179"/>
        <end position="243"/>
    </location>
</feature>
<dbReference type="EMBL" id="MU004190">
    <property type="protein sequence ID" value="KAF2494835.1"/>
    <property type="molecule type" value="Genomic_DNA"/>
</dbReference>
<evidence type="ECO:0000313" key="2">
    <source>
        <dbReference type="EMBL" id="KAF2494835.1"/>
    </source>
</evidence>
<proteinExistence type="predicted"/>
<reference evidence="2" key="1">
    <citation type="journal article" date="2020" name="Stud. Mycol.">
        <title>101 Dothideomycetes genomes: a test case for predicting lifestyles and emergence of pathogens.</title>
        <authorList>
            <person name="Haridas S."/>
            <person name="Albert R."/>
            <person name="Binder M."/>
            <person name="Bloem J."/>
            <person name="Labutti K."/>
            <person name="Salamov A."/>
            <person name="Andreopoulos B."/>
            <person name="Baker S."/>
            <person name="Barry K."/>
            <person name="Bills G."/>
            <person name="Bluhm B."/>
            <person name="Cannon C."/>
            <person name="Castanera R."/>
            <person name="Culley D."/>
            <person name="Daum C."/>
            <person name="Ezra D."/>
            <person name="Gonzalez J."/>
            <person name="Henrissat B."/>
            <person name="Kuo A."/>
            <person name="Liang C."/>
            <person name="Lipzen A."/>
            <person name="Lutzoni F."/>
            <person name="Magnuson J."/>
            <person name="Mondo S."/>
            <person name="Nolan M."/>
            <person name="Ohm R."/>
            <person name="Pangilinan J."/>
            <person name="Park H.-J."/>
            <person name="Ramirez L."/>
            <person name="Alfaro M."/>
            <person name="Sun H."/>
            <person name="Tritt A."/>
            <person name="Yoshinaga Y."/>
            <person name="Zwiers L.-H."/>
            <person name="Turgeon B."/>
            <person name="Goodwin S."/>
            <person name="Spatafora J."/>
            <person name="Crous P."/>
            <person name="Grigoriev I."/>
        </authorList>
    </citation>
    <scope>NUCLEOTIDE SEQUENCE</scope>
    <source>
        <strain evidence="2">CBS 269.34</strain>
    </source>
</reference>
<evidence type="ECO:0000256" key="1">
    <source>
        <dbReference type="SAM" id="MobiDB-lite"/>
    </source>
</evidence>
<feature type="compositionally biased region" description="Basic and acidic residues" evidence="1">
    <location>
        <begin position="179"/>
        <end position="205"/>
    </location>
</feature>
<organism evidence="2 3">
    <name type="scientific">Lophium mytilinum</name>
    <dbReference type="NCBI Taxonomy" id="390894"/>
    <lineage>
        <taxon>Eukaryota</taxon>
        <taxon>Fungi</taxon>
        <taxon>Dikarya</taxon>
        <taxon>Ascomycota</taxon>
        <taxon>Pezizomycotina</taxon>
        <taxon>Dothideomycetes</taxon>
        <taxon>Pleosporomycetidae</taxon>
        <taxon>Mytilinidiales</taxon>
        <taxon>Mytilinidiaceae</taxon>
        <taxon>Lophium</taxon>
    </lineage>
</organism>
<dbReference type="AlphaFoldDB" id="A0A6A6QR18"/>
<protein>
    <submittedName>
        <fullName evidence="2">Uncharacterized protein</fullName>
    </submittedName>
</protein>
<sequence>MAASHYRGASLPETELSSWAASFAVALRFADGEYGPRGRHPHLAVFDTQALGNGVEVWHAPQLIGRGDHEYLAHGLISGEGYKAVAVADLEKAALRELRDGELAQEEVFAGSKSVARLFGEAFAMPVALALVTWVPRESWTGVVAILVEGAVAAGRWEEVERQGTLMRELTDYGHGRSVRQREFGERAEERERARVEEARVRESGDGDCEGIVEMEVKKKKSGKKGDDKGSGYDDAAKEYREP</sequence>